<dbReference type="AlphaFoldDB" id="A0A7J6DRW4"/>
<dbReference type="GO" id="GO:0003700">
    <property type="term" value="F:DNA-binding transcription factor activity"/>
    <property type="evidence" value="ECO:0007669"/>
    <property type="project" value="InterPro"/>
</dbReference>
<gene>
    <name evidence="8" type="ORF">F8388_024366</name>
</gene>
<feature type="compositionally biased region" description="Polar residues" evidence="6">
    <location>
        <begin position="306"/>
        <end position="323"/>
    </location>
</feature>
<keyword evidence="4" id="KW-0804">Transcription</keyword>
<proteinExistence type="predicted"/>
<dbReference type="GO" id="GO:0006351">
    <property type="term" value="P:DNA-templated transcription"/>
    <property type="evidence" value="ECO:0007669"/>
    <property type="project" value="InterPro"/>
</dbReference>
<dbReference type="PANTHER" id="PTHR46412">
    <property type="entry name" value="BES1-INTERACTING MYC-LIKE PROTEIN"/>
    <property type="match status" value="1"/>
</dbReference>
<evidence type="ECO:0000256" key="5">
    <source>
        <dbReference type="ARBA" id="ARBA00023242"/>
    </source>
</evidence>
<keyword evidence="5" id="KW-0539">Nucleus</keyword>
<dbReference type="PROSITE" id="PS50888">
    <property type="entry name" value="BHLH"/>
    <property type="match status" value="1"/>
</dbReference>
<dbReference type="GO" id="GO:0003677">
    <property type="term" value="F:DNA binding"/>
    <property type="evidence" value="ECO:0007669"/>
    <property type="project" value="UniProtKB-KW"/>
</dbReference>
<dbReference type="FunFam" id="4.10.280.10:FF:000093">
    <property type="entry name" value="BHLH domain class transcription factor"/>
    <property type="match status" value="1"/>
</dbReference>
<dbReference type="InterPro" id="IPR044295">
    <property type="entry name" value="BIM1/2/3"/>
</dbReference>
<dbReference type="GO" id="GO:0046983">
    <property type="term" value="F:protein dimerization activity"/>
    <property type="evidence" value="ECO:0007669"/>
    <property type="project" value="InterPro"/>
</dbReference>
<dbReference type="Proteomes" id="UP000525078">
    <property type="component" value="Unassembled WGS sequence"/>
</dbReference>
<comment type="subcellular location">
    <subcellularLocation>
        <location evidence="1">Nucleus</location>
    </subcellularLocation>
</comment>
<reference evidence="8 9" key="1">
    <citation type="journal article" date="2020" name="bioRxiv">
        <title>Sequence and annotation of 42 cannabis genomes reveals extensive copy number variation in cannabinoid synthesis and pathogen resistance genes.</title>
        <authorList>
            <person name="Mckernan K.J."/>
            <person name="Helbert Y."/>
            <person name="Kane L.T."/>
            <person name="Ebling H."/>
            <person name="Zhang L."/>
            <person name="Liu B."/>
            <person name="Eaton Z."/>
            <person name="Mclaughlin S."/>
            <person name="Kingan S."/>
            <person name="Baybayan P."/>
            <person name="Concepcion G."/>
            <person name="Jordan M."/>
            <person name="Riva A."/>
            <person name="Barbazuk W."/>
            <person name="Harkins T."/>
        </authorList>
    </citation>
    <scope>NUCLEOTIDE SEQUENCE [LARGE SCALE GENOMIC DNA]</scope>
    <source>
        <strain evidence="9">cv. Jamaican Lion 4</strain>
        <tissue evidence="8">Leaf</tissue>
    </source>
</reference>
<dbReference type="CDD" id="cd11453">
    <property type="entry name" value="bHLH_AtBIM_like"/>
    <property type="match status" value="1"/>
</dbReference>
<dbReference type="SMART" id="SM00353">
    <property type="entry name" value="HLH"/>
    <property type="match status" value="1"/>
</dbReference>
<evidence type="ECO:0000259" key="7">
    <source>
        <dbReference type="PROSITE" id="PS50888"/>
    </source>
</evidence>
<dbReference type="Pfam" id="PF00010">
    <property type="entry name" value="HLH"/>
    <property type="match status" value="1"/>
</dbReference>
<sequence>MRTPAKGHHEEEEYEDDEYGSKKEGPSSNNNSNSKADAKNNDKASAVRSKHSVTEQRRRSKINERFQILRDLVPHSDQKRDTASFLLEVIEYVQFLQEKVHKFEGSYQGWSAEPTKLIPWRNSHWRVQNFVGHPPQTIKNGPAAAFPGKFDESNISISPTMLTSPQNLVESDPSRDVACKTLDRQPEAANKGVSLPIPTLACMSTRTSDGMLTQPLQIPVESQSTQCPTTSDGQNQADEFMVEGGTISVTSAYSQGWVCLLQTQFLGRLLNTLAQALQNAGLDLSQASISVQIDLGKRANKLLSSGTSVSKDYENVPSSNQTIGHRRDAGVGEDSDQGQKRLKT</sequence>
<evidence type="ECO:0000313" key="9">
    <source>
        <dbReference type="Proteomes" id="UP000525078"/>
    </source>
</evidence>
<comment type="caution">
    <text evidence="8">The sequence shown here is derived from an EMBL/GenBank/DDBJ whole genome shotgun (WGS) entry which is preliminary data.</text>
</comment>
<evidence type="ECO:0000256" key="2">
    <source>
        <dbReference type="ARBA" id="ARBA00023015"/>
    </source>
</evidence>
<dbReference type="InterPro" id="IPR011598">
    <property type="entry name" value="bHLH_dom"/>
</dbReference>
<feature type="region of interest" description="Disordered" evidence="6">
    <location>
        <begin position="1"/>
        <end position="59"/>
    </location>
</feature>
<dbReference type="EMBL" id="JAATIP010000422">
    <property type="protein sequence ID" value="KAF4348841.1"/>
    <property type="molecule type" value="Genomic_DNA"/>
</dbReference>
<evidence type="ECO:0000256" key="3">
    <source>
        <dbReference type="ARBA" id="ARBA00023125"/>
    </source>
</evidence>
<protein>
    <recommendedName>
        <fullName evidence="7">BHLH domain-containing protein</fullName>
    </recommendedName>
</protein>
<evidence type="ECO:0000256" key="4">
    <source>
        <dbReference type="ARBA" id="ARBA00023163"/>
    </source>
</evidence>
<organism evidence="8 9">
    <name type="scientific">Cannabis sativa</name>
    <name type="common">Hemp</name>
    <name type="synonym">Marijuana</name>
    <dbReference type="NCBI Taxonomy" id="3483"/>
    <lineage>
        <taxon>Eukaryota</taxon>
        <taxon>Viridiplantae</taxon>
        <taxon>Streptophyta</taxon>
        <taxon>Embryophyta</taxon>
        <taxon>Tracheophyta</taxon>
        <taxon>Spermatophyta</taxon>
        <taxon>Magnoliopsida</taxon>
        <taxon>eudicotyledons</taxon>
        <taxon>Gunneridae</taxon>
        <taxon>Pentapetalae</taxon>
        <taxon>rosids</taxon>
        <taxon>fabids</taxon>
        <taxon>Rosales</taxon>
        <taxon>Cannabaceae</taxon>
        <taxon>Cannabis</taxon>
    </lineage>
</organism>
<evidence type="ECO:0000256" key="1">
    <source>
        <dbReference type="ARBA" id="ARBA00004123"/>
    </source>
</evidence>
<dbReference type="PANTHER" id="PTHR46412:SF6">
    <property type="entry name" value="TRANSCRIPTION FACTOR BIM2"/>
    <property type="match status" value="1"/>
</dbReference>
<accession>A0A7J6DRW4</accession>
<feature type="domain" description="BHLH" evidence="7">
    <location>
        <begin position="46"/>
        <end position="96"/>
    </location>
</feature>
<feature type="region of interest" description="Disordered" evidence="6">
    <location>
        <begin position="306"/>
        <end position="344"/>
    </location>
</feature>
<name>A0A7J6DRW4_CANSA</name>
<keyword evidence="3" id="KW-0238">DNA-binding</keyword>
<dbReference type="InterPro" id="IPR036638">
    <property type="entry name" value="HLH_DNA-bd_sf"/>
</dbReference>
<dbReference type="SUPFAM" id="SSF47459">
    <property type="entry name" value="HLH, helix-loop-helix DNA-binding domain"/>
    <property type="match status" value="1"/>
</dbReference>
<evidence type="ECO:0000313" key="8">
    <source>
        <dbReference type="EMBL" id="KAF4348841.1"/>
    </source>
</evidence>
<dbReference type="GO" id="GO:0005634">
    <property type="term" value="C:nucleus"/>
    <property type="evidence" value="ECO:0007669"/>
    <property type="project" value="UniProtKB-SubCell"/>
</dbReference>
<evidence type="ECO:0000256" key="6">
    <source>
        <dbReference type="SAM" id="MobiDB-lite"/>
    </source>
</evidence>
<dbReference type="Gene3D" id="4.10.280.10">
    <property type="entry name" value="Helix-loop-helix DNA-binding domain"/>
    <property type="match status" value="1"/>
</dbReference>
<keyword evidence="2" id="KW-0805">Transcription regulation</keyword>